<organism evidence="1 2">
    <name type="scientific">Stylosanthes scabra</name>
    <dbReference type="NCBI Taxonomy" id="79078"/>
    <lineage>
        <taxon>Eukaryota</taxon>
        <taxon>Viridiplantae</taxon>
        <taxon>Streptophyta</taxon>
        <taxon>Embryophyta</taxon>
        <taxon>Tracheophyta</taxon>
        <taxon>Spermatophyta</taxon>
        <taxon>Magnoliopsida</taxon>
        <taxon>eudicotyledons</taxon>
        <taxon>Gunneridae</taxon>
        <taxon>Pentapetalae</taxon>
        <taxon>rosids</taxon>
        <taxon>fabids</taxon>
        <taxon>Fabales</taxon>
        <taxon>Fabaceae</taxon>
        <taxon>Papilionoideae</taxon>
        <taxon>50 kb inversion clade</taxon>
        <taxon>dalbergioids sensu lato</taxon>
        <taxon>Dalbergieae</taxon>
        <taxon>Pterocarpus clade</taxon>
        <taxon>Stylosanthes</taxon>
    </lineage>
</organism>
<comment type="caution">
    <text evidence="1">The sequence shown here is derived from an EMBL/GenBank/DDBJ whole genome shotgun (WGS) entry which is preliminary data.</text>
</comment>
<evidence type="ECO:0000313" key="2">
    <source>
        <dbReference type="Proteomes" id="UP001341840"/>
    </source>
</evidence>
<accession>A0ABU6SRJ1</accession>
<dbReference type="EMBL" id="JASCZI010061501">
    <property type="protein sequence ID" value="MED6138865.1"/>
    <property type="molecule type" value="Genomic_DNA"/>
</dbReference>
<keyword evidence="2" id="KW-1185">Reference proteome</keyword>
<sequence length="109" mass="12217">MQGVVKFGWPTPRRGTSRLGVDWLSGGMLGKGFKCVWELVEGDSEVPRREVTRLGVGEEKEQKEDWKARKEENRATVSITECSLLGDTVVAPRRGRATRTIWPHPTPNA</sequence>
<proteinExistence type="predicted"/>
<evidence type="ECO:0000313" key="1">
    <source>
        <dbReference type="EMBL" id="MED6138865.1"/>
    </source>
</evidence>
<dbReference type="Proteomes" id="UP001341840">
    <property type="component" value="Unassembled WGS sequence"/>
</dbReference>
<name>A0ABU6SRJ1_9FABA</name>
<gene>
    <name evidence="1" type="ORF">PIB30_078495</name>
</gene>
<protein>
    <submittedName>
        <fullName evidence="1">Uncharacterized protein</fullName>
    </submittedName>
</protein>
<reference evidence="1 2" key="1">
    <citation type="journal article" date="2023" name="Plants (Basel)">
        <title>Bridging the Gap: Combining Genomics and Transcriptomics Approaches to Understand Stylosanthes scabra, an Orphan Legume from the Brazilian Caatinga.</title>
        <authorList>
            <person name="Ferreira-Neto J.R.C."/>
            <person name="da Silva M.D."/>
            <person name="Binneck E."/>
            <person name="de Melo N.F."/>
            <person name="da Silva R.H."/>
            <person name="de Melo A.L.T.M."/>
            <person name="Pandolfi V."/>
            <person name="Bustamante F.O."/>
            <person name="Brasileiro-Vidal A.C."/>
            <person name="Benko-Iseppon A.M."/>
        </authorList>
    </citation>
    <scope>NUCLEOTIDE SEQUENCE [LARGE SCALE GENOMIC DNA]</scope>
    <source>
        <tissue evidence="1">Leaves</tissue>
    </source>
</reference>